<name>A0ABR1J0P6_9AGAR</name>
<organism evidence="2 3">
    <name type="scientific">Marasmiellus scandens</name>
    <dbReference type="NCBI Taxonomy" id="2682957"/>
    <lineage>
        <taxon>Eukaryota</taxon>
        <taxon>Fungi</taxon>
        <taxon>Dikarya</taxon>
        <taxon>Basidiomycota</taxon>
        <taxon>Agaricomycotina</taxon>
        <taxon>Agaricomycetes</taxon>
        <taxon>Agaricomycetidae</taxon>
        <taxon>Agaricales</taxon>
        <taxon>Marasmiineae</taxon>
        <taxon>Omphalotaceae</taxon>
        <taxon>Marasmiellus</taxon>
    </lineage>
</organism>
<evidence type="ECO:0000313" key="2">
    <source>
        <dbReference type="EMBL" id="KAK7446967.1"/>
    </source>
</evidence>
<evidence type="ECO:0000256" key="1">
    <source>
        <dbReference type="SAM" id="Phobius"/>
    </source>
</evidence>
<dbReference type="EMBL" id="JBANRG010000042">
    <property type="protein sequence ID" value="KAK7446967.1"/>
    <property type="molecule type" value="Genomic_DNA"/>
</dbReference>
<keyword evidence="1" id="KW-1133">Transmembrane helix</keyword>
<reference evidence="2 3" key="1">
    <citation type="submission" date="2024-01" db="EMBL/GenBank/DDBJ databases">
        <title>A draft genome for the cacao thread blight pathogen Marasmiellus scandens.</title>
        <authorList>
            <person name="Baruah I.K."/>
            <person name="Leung J."/>
            <person name="Bukari Y."/>
            <person name="Amoako-Attah I."/>
            <person name="Meinhardt L.W."/>
            <person name="Bailey B.A."/>
            <person name="Cohen S.P."/>
        </authorList>
    </citation>
    <scope>NUCLEOTIDE SEQUENCE [LARGE SCALE GENOMIC DNA]</scope>
    <source>
        <strain evidence="2 3">GH-19</strain>
    </source>
</reference>
<comment type="caution">
    <text evidence="2">The sequence shown here is derived from an EMBL/GenBank/DDBJ whole genome shotgun (WGS) entry which is preliminary data.</text>
</comment>
<keyword evidence="1" id="KW-0472">Membrane</keyword>
<keyword evidence="3" id="KW-1185">Reference proteome</keyword>
<keyword evidence="1" id="KW-0812">Transmembrane</keyword>
<sequence>MTACPLLNRSWRAQFSRIASTHLHIPQLSYLLYLADIIRSGKSLIYSKWELQHYPTTITCFLDLKSQRRPYRNFHVKTLEMYYIFTCMNNYIGLRRCFPSVQKLCLQMELYYRLLPTYADPRQVPLLSTTVSVIFDGDDALRIEKGSKGYGSTHKKIPFIPSSYTLQYDVEIQLDPSIREEMIQLWDNLGIFYCVVLALAIGGGLRSIRSMDLRELHTRLFQSRTIRHDGLAVLMRCDTNIKERWSRDNRDINWYLWTAGRGIIMSMFAWDSIYLRVWSYFVDFHQTLQMEWTNPRYLKWMTYKYPDVE</sequence>
<protein>
    <submittedName>
        <fullName evidence="2">Uncharacterized protein</fullName>
    </submittedName>
</protein>
<evidence type="ECO:0000313" key="3">
    <source>
        <dbReference type="Proteomes" id="UP001498398"/>
    </source>
</evidence>
<dbReference type="Proteomes" id="UP001498398">
    <property type="component" value="Unassembled WGS sequence"/>
</dbReference>
<feature type="transmembrane region" description="Helical" evidence="1">
    <location>
        <begin position="252"/>
        <end position="270"/>
    </location>
</feature>
<accession>A0ABR1J0P6</accession>
<proteinExistence type="predicted"/>
<feature type="transmembrane region" description="Helical" evidence="1">
    <location>
        <begin position="185"/>
        <end position="205"/>
    </location>
</feature>
<gene>
    <name evidence="2" type="ORF">VKT23_014180</name>
</gene>